<dbReference type="InterPro" id="IPR015939">
    <property type="entry name" value="Fum_Rdtase/Succ_DH_flav-like_C"/>
</dbReference>
<keyword evidence="13" id="KW-1185">Reference proteome</keyword>
<organism evidence="12 13">
    <name type="scientific">Kingdonia uniflora</name>
    <dbReference type="NCBI Taxonomy" id="39325"/>
    <lineage>
        <taxon>Eukaryota</taxon>
        <taxon>Viridiplantae</taxon>
        <taxon>Streptophyta</taxon>
        <taxon>Embryophyta</taxon>
        <taxon>Tracheophyta</taxon>
        <taxon>Spermatophyta</taxon>
        <taxon>Magnoliopsida</taxon>
        <taxon>Ranunculales</taxon>
        <taxon>Circaeasteraceae</taxon>
        <taxon>Kingdonia</taxon>
    </lineage>
</organism>
<evidence type="ECO:0000256" key="4">
    <source>
        <dbReference type="ARBA" id="ARBA00012792"/>
    </source>
</evidence>
<feature type="domain" description="Fumarate reductase/succinate dehydrogenase flavoprotein-like C-terminal" evidence="11">
    <location>
        <begin position="1"/>
        <end position="102"/>
    </location>
</feature>
<evidence type="ECO:0000259" key="11">
    <source>
        <dbReference type="Pfam" id="PF02910"/>
    </source>
</evidence>
<keyword evidence="10" id="KW-0472">Membrane</keyword>
<keyword evidence="8" id="KW-0249">Electron transport</keyword>
<dbReference type="Gene3D" id="1.20.58.100">
    <property type="entry name" value="Fumarate reductase/succinate dehydrogenase flavoprotein-like, C-terminal domain"/>
    <property type="match status" value="1"/>
</dbReference>
<dbReference type="PANTHER" id="PTHR11632">
    <property type="entry name" value="SUCCINATE DEHYDROGENASE 2 FLAVOPROTEIN SUBUNIT"/>
    <property type="match status" value="1"/>
</dbReference>
<evidence type="ECO:0000256" key="1">
    <source>
        <dbReference type="ARBA" id="ARBA00001974"/>
    </source>
</evidence>
<keyword evidence="6" id="KW-0285">Flavoprotein</keyword>
<dbReference type="PANTHER" id="PTHR11632:SF51">
    <property type="entry name" value="SUCCINATE DEHYDROGENASE [UBIQUINONE] FLAVOPROTEIN SUBUNIT, MITOCHONDRIAL"/>
    <property type="match status" value="1"/>
</dbReference>
<evidence type="ECO:0000256" key="6">
    <source>
        <dbReference type="ARBA" id="ARBA00022630"/>
    </source>
</evidence>
<evidence type="ECO:0000256" key="10">
    <source>
        <dbReference type="ARBA" id="ARBA00023136"/>
    </source>
</evidence>
<dbReference type="InterPro" id="IPR030664">
    <property type="entry name" value="SdhA/FrdA/AprA"/>
</dbReference>
<dbReference type="SUPFAM" id="SSF46977">
    <property type="entry name" value="Succinate dehydrogenase/fumarate reductase flavoprotein C-terminal domain"/>
    <property type="match status" value="1"/>
</dbReference>
<evidence type="ECO:0000256" key="7">
    <source>
        <dbReference type="ARBA" id="ARBA00022827"/>
    </source>
</evidence>
<reference evidence="12 13" key="1">
    <citation type="journal article" date="2020" name="IScience">
        <title>Genome Sequencing of the Endangered Kingdonia uniflora (Circaeasteraceae, Ranunculales) Reveals Potential Mechanisms of Evolutionary Specialization.</title>
        <authorList>
            <person name="Sun Y."/>
            <person name="Deng T."/>
            <person name="Zhang A."/>
            <person name="Moore M.J."/>
            <person name="Landis J.B."/>
            <person name="Lin N."/>
            <person name="Zhang H."/>
            <person name="Zhang X."/>
            <person name="Huang J."/>
            <person name="Zhang X."/>
            <person name="Sun H."/>
            <person name="Wang H."/>
        </authorList>
    </citation>
    <scope>NUCLEOTIDE SEQUENCE [LARGE SCALE GENOMIC DNA]</scope>
    <source>
        <strain evidence="12">TB1705</strain>
        <tissue evidence="12">Leaf</tissue>
    </source>
</reference>
<evidence type="ECO:0000313" key="13">
    <source>
        <dbReference type="Proteomes" id="UP000541444"/>
    </source>
</evidence>
<evidence type="ECO:0000256" key="8">
    <source>
        <dbReference type="ARBA" id="ARBA00022982"/>
    </source>
</evidence>
<proteinExistence type="inferred from homology"/>
<accession>A0A7J7KUS4</accession>
<evidence type="ECO:0000256" key="5">
    <source>
        <dbReference type="ARBA" id="ARBA00022448"/>
    </source>
</evidence>
<comment type="cofactor">
    <cofactor evidence="1">
        <name>FAD</name>
        <dbReference type="ChEBI" id="CHEBI:57692"/>
    </cofactor>
</comment>
<dbReference type="GO" id="GO:0008177">
    <property type="term" value="F:succinate dehydrogenase (quinone) activity"/>
    <property type="evidence" value="ECO:0007669"/>
    <property type="project" value="UniProtKB-EC"/>
</dbReference>
<evidence type="ECO:0000256" key="2">
    <source>
        <dbReference type="ARBA" id="ARBA00004170"/>
    </source>
</evidence>
<dbReference type="GO" id="GO:0006121">
    <property type="term" value="P:mitochondrial electron transport, succinate to ubiquinone"/>
    <property type="evidence" value="ECO:0007669"/>
    <property type="project" value="TreeGrafter"/>
</dbReference>
<dbReference type="Pfam" id="PF02910">
    <property type="entry name" value="Succ_DH_flav_C"/>
    <property type="match status" value="1"/>
</dbReference>
<name>A0A7J7KUS4_9MAGN</name>
<dbReference type="AlphaFoldDB" id="A0A7J7KUS4"/>
<dbReference type="EMBL" id="JACGCM010002891">
    <property type="protein sequence ID" value="KAF6134101.1"/>
    <property type="molecule type" value="Genomic_DNA"/>
</dbReference>
<dbReference type="EC" id="1.3.5.1" evidence="4"/>
<dbReference type="Proteomes" id="UP000541444">
    <property type="component" value="Unassembled WGS sequence"/>
</dbReference>
<keyword evidence="7" id="KW-0274">FAD</keyword>
<comment type="caution">
    <text evidence="12">The sequence shown here is derived from an EMBL/GenBank/DDBJ whole genome shotgun (WGS) entry which is preliminary data.</text>
</comment>
<keyword evidence="5" id="KW-0813">Transport</keyword>
<dbReference type="GO" id="GO:0050660">
    <property type="term" value="F:flavin adenine dinucleotide binding"/>
    <property type="evidence" value="ECO:0007669"/>
    <property type="project" value="TreeGrafter"/>
</dbReference>
<dbReference type="GO" id="GO:0009055">
    <property type="term" value="F:electron transfer activity"/>
    <property type="evidence" value="ECO:0007669"/>
    <property type="project" value="TreeGrafter"/>
</dbReference>
<dbReference type="GO" id="GO:0005739">
    <property type="term" value="C:mitochondrion"/>
    <property type="evidence" value="ECO:0007669"/>
    <property type="project" value="GOC"/>
</dbReference>
<dbReference type="InterPro" id="IPR037099">
    <property type="entry name" value="Fum_R/Succ_DH_flav-like_C_sf"/>
</dbReference>
<comment type="similarity">
    <text evidence="3">Belongs to the FAD-dependent oxidoreductase 2 family. FRD/SDH subfamily.</text>
</comment>
<dbReference type="OrthoDB" id="1904768at2759"/>
<evidence type="ECO:0000313" key="12">
    <source>
        <dbReference type="EMBL" id="KAF6134101.1"/>
    </source>
</evidence>
<dbReference type="FunFam" id="1.20.58.100:FF:000001">
    <property type="entry name" value="Succinate dehydrogenase flavoprotein subunit (SdhA)"/>
    <property type="match status" value="1"/>
</dbReference>
<gene>
    <name evidence="12" type="ORF">GIB67_035655</name>
</gene>
<comment type="subcellular location">
    <subcellularLocation>
        <location evidence="2">Membrane</location>
        <topology evidence="2">Peripheral membrane protein</topology>
    </subcellularLocation>
</comment>
<keyword evidence="9" id="KW-0560">Oxidoreductase</keyword>
<dbReference type="GO" id="GO:0016020">
    <property type="term" value="C:membrane"/>
    <property type="evidence" value="ECO:0007669"/>
    <property type="project" value="UniProtKB-SubCell"/>
</dbReference>
<protein>
    <recommendedName>
        <fullName evidence="4">succinate dehydrogenase</fullName>
        <ecNumber evidence="4">1.3.5.1</ecNumber>
    </recommendedName>
</protein>
<evidence type="ECO:0000256" key="3">
    <source>
        <dbReference type="ARBA" id="ARBA00008040"/>
    </source>
</evidence>
<sequence length="104" mass="12206">MKRIMQNNVTIFRTQETLEEGCQLIDKAWESFHGVKLQDRSLIWNSDLIETIELENLLINACITMHSAEARKESRGAHAREDFTTRDDVNLMKHNLGYWENENV</sequence>
<evidence type="ECO:0000256" key="9">
    <source>
        <dbReference type="ARBA" id="ARBA00023002"/>
    </source>
</evidence>